<name>A0AB33HT09_9CHLR</name>
<accession>A0AB33HT09</accession>
<dbReference type="EMBL" id="AP017649">
    <property type="protein sequence ID" value="BAZ97268.1"/>
    <property type="molecule type" value="Genomic_DNA"/>
</dbReference>
<organism evidence="1 2">
    <name type="scientific">Dehalococcoides mccartyi</name>
    <dbReference type="NCBI Taxonomy" id="61435"/>
    <lineage>
        <taxon>Bacteria</taxon>
        <taxon>Bacillati</taxon>
        <taxon>Chloroflexota</taxon>
        <taxon>Dehalococcoidia</taxon>
        <taxon>Dehalococcoidales</taxon>
        <taxon>Dehalococcoidaceae</taxon>
        <taxon>Dehalococcoides</taxon>
    </lineage>
</organism>
<reference evidence="1 2" key="1">
    <citation type="journal article" date="2017" name="Sci. Rep.">
        <title>Isolation and genomic characterization of a Dehalococcoides strain suggests genomic rearrangement during culture.</title>
        <authorList>
            <person name="Yohda M."/>
            <person name="Ikegami K."/>
            <person name="Aita Y."/>
            <person name="Kitajima M."/>
            <person name="Takechi A."/>
            <person name="Iwamoto M."/>
            <person name="Fukuda T."/>
            <person name="Tamura N."/>
            <person name="Shibasaki J."/>
            <person name="Koike S."/>
            <person name="Komatsu D."/>
            <person name="Miyagi S."/>
            <person name="Nishimura M."/>
            <person name="Uchino Y."/>
            <person name="Shiroma A."/>
            <person name="Shimoji M."/>
            <person name="Tamotsu H."/>
            <person name="Ashimine N."/>
            <person name="Shinzato M."/>
            <person name="Ohki S."/>
            <person name="Nakano K."/>
            <person name="Teruya K."/>
            <person name="Satou K."/>
            <person name="Hirano T."/>
            <person name="Yagi O."/>
        </authorList>
    </citation>
    <scope>NUCLEOTIDE SEQUENCE [LARGE SCALE GENOMIC DNA]</scope>
    <source>
        <strain evidence="1 2">UCH-ATV1</strain>
    </source>
</reference>
<gene>
    <name evidence="1" type="ORF">DEHALATV1_0640</name>
</gene>
<dbReference type="RefSeq" id="WP_096476631.1">
    <property type="nucleotide sequence ID" value="NZ_AP017649.1"/>
</dbReference>
<dbReference type="AlphaFoldDB" id="A0AB33HT09"/>
<evidence type="ECO:0008006" key="3">
    <source>
        <dbReference type="Google" id="ProtNLM"/>
    </source>
</evidence>
<protein>
    <recommendedName>
        <fullName evidence="3">Next to BRCA1 central domain-containing protein</fullName>
    </recommendedName>
</protein>
<evidence type="ECO:0000313" key="2">
    <source>
        <dbReference type="Proteomes" id="UP000218257"/>
    </source>
</evidence>
<dbReference type="Gene3D" id="2.60.40.10">
    <property type="entry name" value="Immunoglobulins"/>
    <property type="match status" value="1"/>
</dbReference>
<sequence length="276" mass="31120">MDLATLCKGVKPHCSKFSNREAFVAALFIAAGEKLQYSDSYHCNLYSGNKPFTIGLKSPYRGRDNLASLTSFYLTSIDDARVATALTDFGVPEKGEPNKKAFAVALAKQTKALIDNDDEVVEEIIGLEYQKAKQAPADTVQAETVSRKLYPGDDIYVDFRPERIYKVGSRDDVQHTWILQNRGKIPWNNRRLVYRRGPKDRPEANPADIPIPDTLPNTFVHLSAIFNGRGFDGITRCVWDMVDEDGENCFPNQDYLFCVTLDVKYRRKTNGGYTSE</sequence>
<dbReference type="InterPro" id="IPR013783">
    <property type="entry name" value="Ig-like_fold"/>
</dbReference>
<evidence type="ECO:0000313" key="1">
    <source>
        <dbReference type="EMBL" id="BAZ97268.1"/>
    </source>
</evidence>
<dbReference type="Proteomes" id="UP000218257">
    <property type="component" value="Chromosome"/>
</dbReference>
<proteinExistence type="predicted"/>